<organism evidence="1 2">
    <name type="scientific">Taklimakanibacter albus</name>
    <dbReference type="NCBI Taxonomy" id="2800327"/>
    <lineage>
        <taxon>Bacteria</taxon>
        <taxon>Pseudomonadati</taxon>
        <taxon>Pseudomonadota</taxon>
        <taxon>Alphaproteobacteria</taxon>
        <taxon>Hyphomicrobiales</taxon>
        <taxon>Aestuariivirgaceae</taxon>
        <taxon>Taklimakanibacter</taxon>
    </lineage>
</organism>
<reference evidence="1" key="1">
    <citation type="submission" date="2021-01" db="EMBL/GenBank/DDBJ databases">
        <authorList>
            <person name="Sun Q."/>
        </authorList>
    </citation>
    <scope>NUCLEOTIDE SEQUENCE</scope>
    <source>
        <strain evidence="1">YIM B02566</strain>
    </source>
</reference>
<evidence type="ECO:0000313" key="1">
    <source>
        <dbReference type="EMBL" id="MBK1867551.1"/>
    </source>
</evidence>
<name>A0ACC5R4G0_9HYPH</name>
<dbReference type="Proteomes" id="UP000616151">
    <property type="component" value="Unassembled WGS sequence"/>
</dbReference>
<proteinExistence type="predicted"/>
<keyword evidence="1" id="KW-0032">Aminotransferase</keyword>
<protein>
    <submittedName>
        <fullName evidence="1">DegT/DnrJ/EryC1/StrS family aminotransferase</fullName>
    </submittedName>
</protein>
<accession>A0ACC5R4G0</accession>
<comment type="caution">
    <text evidence="1">The sequence shown here is derived from an EMBL/GenBank/DDBJ whole genome shotgun (WGS) entry which is preliminary data.</text>
</comment>
<keyword evidence="1" id="KW-0808">Transferase</keyword>
<sequence>MRRSVESFFSDTDDTIATYSVRSGFDLLIQALDLKPGDEVIFSALNVRGMVRVVRDAGLVPVPVDLDMGSMGPNLERLEKVITPRSRVFVAAHLFGARLDLDPLFDLVRSKGIVAVEDCAQAFNGRAYPGSSKADLSLFSFGPIKTSTALGGALIRVRDDKLRGRMRAIQANYPVQPDKKHLKRIFQFMGLKLVTSRPVLGAIYKYYHSRGQDYEDSLADKVRDVAPLKTAKNLRFQPSTAMLALLSRRLDEFDIQDIRVRTTKGEKLRDLIGGSVAMPAQANAHHDYWVFPLLVDEPRKFIDGLRAEGFDAADLPRSQHIAAPKDRPELEPQTAATVMRDLVVIPCYDTMPDAELVRQAEVIKRLAAKPAA</sequence>
<evidence type="ECO:0000313" key="2">
    <source>
        <dbReference type="Proteomes" id="UP000616151"/>
    </source>
</evidence>
<keyword evidence="2" id="KW-1185">Reference proteome</keyword>
<dbReference type="EMBL" id="JAENHL010000007">
    <property type="protein sequence ID" value="MBK1867551.1"/>
    <property type="molecule type" value="Genomic_DNA"/>
</dbReference>
<gene>
    <name evidence="1" type="ORF">JHL16_14430</name>
</gene>